<dbReference type="RefSeq" id="WP_013787880.1">
    <property type="nucleotide sequence ID" value="NC_015555.1"/>
</dbReference>
<dbReference type="EMBL" id="CP002739">
    <property type="protein sequence ID" value="AEF17138.1"/>
    <property type="molecule type" value="Genomic_DNA"/>
</dbReference>
<sequence length="75" mass="8670">MKVNMYNIGNCIVGNSEVDLDSIHEISSMLIDKYGESTMLEFVENYKMGQNYSDAFKNALNKKHMIKKLKFKESI</sequence>
<dbReference type="HOGENOM" id="CLU_197654_0_0_9"/>
<protein>
    <submittedName>
        <fullName evidence="1">Uncharacterized protein</fullName>
    </submittedName>
</protein>
<evidence type="ECO:0000313" key="1">
    <source>
        <dbReference type="EMBL" id="AEF17138.1"/>
    </source>
</evidence>
<dbReference type="Proteomes" id="UP000007239">
    <property type="component" value="Chromosome"/>
</dbReference>
<reference evidence="1" key="1">
    <citation type="submission" date="2011-05" db="EMBL/GenBank/DDBJ databases">
        <title>Complete sequence of Thermoanaerobacterium xylanolyticum LX-11.</title>
        <authorList>
            <consortium name="US DOE Joint Genome Institute"/>
            <person name="Lucas S."/>
            <person name="Han J."/>
            <person name="Lapidus A."/>
            <person name="Cheng J.-F."/>
            <person name="Goodwin L."/>
            <person name="Pitluck S."/>
            <person name="Peters L."/>
            <person name="Mikhailova N."/>
            <person name="Lu M."/>
            <person name="Han C."/>
            <person name="Tapia R."/>
            <person name="Land M."/>
            <person name="Hauser L."/>
            <person name="Kyrpides N."/>
            <person name="Ivanova N."/>
            <person name="Pagani I."/>
            <person name="Hemme C."/>
            <person name="Woyke T."/>
        </authorList>
    </citation>
    <scope>NUCLEOTIDE SEQUENCE</scope>
    <source>
        <strain evidence="1">LX-11</strain>
    </source>
</reference>
<dbReference type="KEGG" id="txy:Thexy_1105"/>
<dbReference type="STRING" id="858215.Thexy_1105"/>
<keyword evidence="2" id="KW-1185">Reference proteome</keyword>
<dbReference type="AlphaFoldDB" id="F6BKK6"/>
<gene>
    <name evidence="1" type="ordered locus">Thexy_1105</name>
</gene>
<accession>F6BKK6</accession>
<organism evidence="1 2">
    <name type="scientific">Thermoanaerobacterium xylanolyticum (strain ATCC 49914 / DSM 7097 / LX-11)</name>
    <dbReference type="NCBI Taxonomy" id="858215"/>
    <lineage>
        <taxon>Bacteria</taxon>
        <taxon>Bacillati</taxon>
        <taxon>Bacillota</taxon>
        <taxon>Clostridia</taxon>
        <taxon>Thermoanaerobacterales</taxon>
        <taxon>Thermoanaerobacteraceae</taxon>
        <taxon>Thermoanaerobacterium</taxon>
    </lineage>
</organism>
<evidence type="ECO:0000313" key="2">
    <source>
        <dbReference type="Proteomes" id="UP000007239"/>
    </source>
</evidence>
<proteinExistence type="predicted"/>
<name>F6BKK6_THEXL</name>